<evidence type="ECO:0000256" key="2">
    <source>
        <dbReference type="SAM" id="Phobius"/>
    </source>
</evidence>
<dbReference type="PANTHER" id="PTHR40448">
    <property type="entry name" value="TWO-COMPONENT SENSOR HISTIDINE KINASE"/>
    <property type="match status" value="1"/>
</dbReference>
<protein>
    <submittedName>
        <fullName evidence="4">GHKL domain-containing protein</fullName>
    </submittedName>
</protein>
<feature type="transmembrane region" description="Helical" evidence="2">
    <location>
        <begin position="60"/>
        <end position="79"/>
    </location>
</feature>
<proteinExistence type="predicted"/>
<evidence type="ECO:0000259" key="3">
    <source>
        <dbReference type="Pfam" id="PF14501"/>
    </source>
</evidence>
<evidence type="ECO:0000313" key="5">
    <source>
        <dbReference type="Proteomes" id="UP001209318"/>
    </source>
</evidence>
<accession>A0AAE3IWV1</accession>
<reference evidence="4" key="1">
    <citation type="submission" date="2022-10" db="EMBL/GenBank/DDBJ databases">
        <title>Description of Fervidibacillus gen. nov. in the family Fervidibacillaceae fam. nov. with two species, Fervidibacillus albus sp. nov., and Fervidibacillus halotolerans sp. nov., isolated from tidal flat sediments.</title>
        <authorList>
            <person name="Kwon K.K."/>
            <person name="Yang S.-H."/>
        </authorList>
    </citation>
    <scope>NUCLEOTIDE SEQUENCE</scope>
    <source>
        <strain evidence="4">JCM 19140</strain>
    </source>
</reference>
<feature type="transmembrane region" description="Helical" evidence="2">
    <location>
        <begin position="122"/>
        <end position="143"/>
    </location>
</feature>
<gene>
    <name evidence="4" type="ORF">OEV98_12565</name>
</gene>
<dbReference type="GO" id="GO:0042802">
    <property type="term" value="F:identical protein binding"/>
    <property type="evidence" value="ECO:0007669"/>
    <property type="project" value="TreeGrafter"/>
</dbReference>
<feature type="coiled-coil region" evidence="1">
    <location>
        <begin position="253"/>
        <end position="296"/>
    </location>
</feature>
<comment type="caution">
    <text evidence="4">The sequence shown here is derived from an EMBL/GenBank/DDBJ whole genome shotgun (WGS) entry which is preliminary data.</text>
</comment>
<sequence length="442" mass="50701">MTDYLPNIPRLYTALAEWSACIIYITLLRKSLIHWKLIIFSVVALIVQSLFLVLTKDLSIAFWIPCMIVAIGMMFILIYKSCDIDAKEAGYFSIRAFVAAEFVASLEWQVHTFFFKGEQNSFFLELITLIGIYGILFIIIWLLEKRHIPKIGKLNIRQSELWSTVFIGAAVFGISNLSFVTTKTPFSGQYAQEIFNIRTLVDLGGYSILYAYHIQLNELRVRHELKAVQNILQNQYAQYQQSKESIDLINYKYHDLKNQIIALKAEEDDEKRNAYLTKMENEIKSYEAQNRTGNQVLDTVLTTKNMYCIKNGIILTCVADGTLLSGMDVIDICTIFGNALDNAIEYEQKIEEGKRLIHVSVFAQKGFLMIRFENYYEGKLKLDGDLPATTKNDPLNHGYGLKSIRYAVQKYDGVVNVAQKDNWFELKILMPLLTNKGNNKIS</sequence>
<feature type="domain" description="Sensor histidine kinase NatK-like C-terminal" evidence="3">
    <location>
        <begin position="327"/>
        <end position="431"/>
    </location>
</feature>
<dbReference type="SUPFAM" id="SSF55874">
    <property type="entry name" value="ATPase domain of HSP90 chaperone/DNA topoisomerase II/histidine kinase"/>
    <property type="match status" value="1"/>
</dbReference>
<dbReference type="AlphaFoldDB" id="A0AAE3IWV1"/>
<keyword evidence="2" id="KW-0472">Membrane</keyword>
<dbReference type="RefSeq" id="WP_263073649.1">
    <property type="nucleotide sequence ID" value="NZ_JAOUSF010000004.1"/>
</dbReference>
<evidence type="ECO:0000256" key="1">
    <source>
        <dbReference type="SAM" id="Coils"/>
    </source>
</evidence>
<feature type="transmembrane region" description="Helical" evidence="2">
    <location>
        <begin position="35"/>
        <end position="54"/>
    </location>
</feature>
<dbReference type="EMBL" id="JAOUSF010000004">
    <property type="protein sequence ID" value="MCU9614369.1"/>
    <property type="molecule type" value="Genomic_DNA"/>
</dbReference>
<keyword evidence="5" id="KW-1185">Reference proteome</keyword>
<dbReference type="Gene3D" id="3.30.565.10">
    <property type="entry name" value="Histidine kinase-like ATPase, C-terminal domain"/>
    <property type="match status" value="1"/>
</dbReference>
<keyword evidence="2" id="KW-0812">Transmembrane</keyword>
<dbReference type="PANTHER" id="PTHR40448:SF1">
    <property type="entry name" value="TWO-COMPONENT SENSOR HISTIDINE KINASE"/>
    <property type="match status" value="1"/>
</dbReference>
<dbReference type="InterPro" id="IPR036890">
    <property type="entry name" value="HATPase_C_sf"/>
</dbReference>
<dbReference type="Pfam" id="PF14501">
    <property type="entry name" value="HATPase_c_5"/>
    <property type="match status" value="1"/>
</dbReference>
<dbReference type="Proteomes" id="UP001209318">
    <property type="component" value="Unassembled WGS sequence"/>
</dbReference>
<name>A0AAE3IWV1_9BACI</name>
<dbReference type="CDD" id="cd16935">
    <property type="entry name" value="HATPase_AgrC-ComD-like"/>
    <property type="match status" value="1"/>
</dbReference>
<dbReference type="InterPro" id="IPR032834">
    <property type="entry name" value="NatK-like_C"/>
</dbReference>
<feature type="transmembrane region" description="Helical" evidence="2">
    <location>
        <begin position="194"/>
        <end position="212"/>
    </location>
</feature>
<organism evidence="4 5">
    <name type="scientific">Perspicuibacillus lycopersici</name>
    <dbReference type="NCBI Taxonomy" id="1325689"/>
    <lineage>
        <taxon>Bacteria</taxon>
        <taxon>Bacillati</taxon>
        <taxon>Bacillota</taxon>
        <taxon>Bacilli</taxon>
        <taxon>Bacillales</taxon>
        <taxon>Bacillaceae</taxon>
        <taxon>Perspicuibacillus</taxon>
    </lineage>
</organism>
<keyword evidence="1" id="KW-0175">Coiled coil</keyword>
<evidence type="ECO:0000313" key="4">
    <source>
        <dbReference type="EMBL" id="MCU9614369.1"/>
    </source>
</evidence>
<feature type="transmembrane region" description="Helical" evidence="2">
    <location>
        <begin position="164"/>
        <end position="182"/>
    </location>
</feature>
<keyword evidence="2" id="KW-1133">Transmembrane helix</keyword>